<reference evidence="2 3" key="1">
    <citation type="submission" date="2020-07" db="EMBL/GenBank/DDBJ databases">
        <title>Sequencing the genomes of 1000 actinobacteria strains.</title>
        <authorList>
            <person name="Klenk H.-P."/>
        </authorList>
    </citation>
    <scope>NUCLEOTIDE SEQUENCE [LARGE SCALE GENOMIC DNA]</scope>
    <source>
        <strain evidence="2 3">DSM 24723</strain>
    </source>
</reference>
<sequence length="137" mass="14468">MITSVHTLIYSDDAPATRAFFKDVLGLPWVTDLSSSADPQVADGDPTGWLIFDTGPSELGVHPTQGEHDGVAFTAPRHHQVSLMVADVAAAVAELVAKGVEVDEPAELGFGTGVEVDVPGTDPVLIYQPRHATAVRR</sequence>
<keyword evidence="2" id="KW-0456">Lyase</keyword>
<name>A0A852X6P2_9MICO</name>
<keyword evidence="2" id="KW-0560">Oxidoreductase</keyword>
<dbReference type="InterPro" id="IPR037523">
    <property type="entry name" value="VOC_core"/>
</dbReference>
<evidence type="ECO:0000313" key="3">
    <source>
        <dbReference type="Proteomes" id="UP000592181"/>
    </source>
</evidence>
<protein>
    <submittedName>
        <fullName evidence="2">Catechol 2,3-dioxygenase-like lactoylglutathione lyase family enzyme</fullName>
    </submittedName>
</protein>
<dbReference type="RefSeq" id="WP_179461931.1">
    <property type="nucleotide sequence ID" value="NZ_JACBZX010000001.1"/>
</dbReference>
<dbReference type="InterPro" id="IPR004360">
    <property type="entry name" value="Glyas_Fos-R_dOase_dom"/>
</dbReference>
<dbReference type="EMBL" id="JACBZX010000001">
    <property type="protein sequence ID" value="NYG36423.1"/>
    <property type="molecule type" value="Genomic_DNA"/>
</dbReference>
<dbReference type="GO" id="GO:0051213">
    <property type="term" value="F:dioxygenase activity"/>
    <property type="evidence" value="ECO:0007669"/>
    <property type="project" value="UniProtKB-KW"/>
</dbReference>
<comment type="caution">
    <text evidence="2">The sequence shown here is derived from an EMBL/GenBank/DDBJ whole genome shotgun (WGS) entry which is preliminary data.</text>
</comment>
<feature type="domain" description="VOC" evidence="1">
    <location>
        <begin position="3"/>
        <end position="129"/>
    </location>
</feature>
<accession>A0A852X6P2</accession>
<dbReference type="PROSITE" id="PS51819">
    <property type="entry name" value="VOC"/>
    <property type="match status" value="1"/>
</dbReference>
<dbReference type="Gene3D" id="3.10.180.10">
    <property type="entry name" value="2,3-Dihydroxybiphenyl 1,2-Dioxygenase, domain 1"/>
    <property type="match status" value="1"/>
</dbReference>
<dbReference type="GO" id="GO:0016829">
    <property type="term" value="F:lyase activity"/>
    <property type="evidence" value="ECO:0007669"/>
    <property type="project" value="UniProtKB-KW"/>
</dbReference>
<keyword evidence="2" id="KW-0223">Dioxygenase</keyword>
<dbReference type="SUPFAM" id="SSF54593">
    <property type="entry name" value="Glyoxalase/Bleomycin resistance protein/Dihydroxybiphenyl dioxygenase"/>
    <property type="match status" value="1"/>
</dbReference>
<evidence type="ECO:0000259" key="1">
    <source>
        <dbReference type="PROSITE" id="PS51819"/>
    </source>
</evidence>
<dbReference type="AlphaFoldDB" id="A0A852X6P2"/>
<proteinExistence type="predicted"/>
<keyword evidence="3" id="KW-1185">Reference proteome</keyword>
<dbReference type="InterPro" id="IPR029068">
    <property type="entry name" value="Glyas_Bleomycin-R_OHBP_Dase"/>
</dbReference>
<dbReference type="Pfam" id="PF00903">
    <property type="entry name" value="Glyoxalase"/>
    <property type="match status" value="1"/>
</dbReference>
<dbReference type="Proteomes" id="UP000592181">
    <property type="component" value="Unassembled WGS sequence"/>
</dbReference>
<evidence type="ECO:0000313" key="2">
    <source>
        <dbReference type="EMBL" id="NYG36423.1"/>
    </source>
</evidence>
<organism evidence="2 3">
    <name type="scientific">Janibacter alkaliphilus</name>
    <dbReference type="NCBI Taxonomy" id="1069963"/>
    <lineage>
        <taxon>Bacteria</taxon>
        <taxon>Bacillati</taxon>
        <taxon>Actinomycetota</taxon>
        <taxon>Actinomycetes</taxon>
        <taxon>Micrococcales</taxon>
        <taxon>Intrasporangiaceae</taxon>
        <taxon>Janibacter</taxon>
    </lineage>
</organism>
<gene>
    <name evidence="2" type="ORF">BJY28_000892</name>
</gene>